<evidence type="ECO:0000313" key="5">
    <source>
        <dbReference type="EMBL" id="QIL46501.1"/>
    </source>
</evidence>
<dbReference type="PROSITE" id="PS50893">
    <property type="entry name" value="ABC_TRANSPORTER_2"/>
    <property type="match status" value="1"/>
</dbReference>
<keyword evidence="3 5" id="KW-0067">ATP-binding</keyword>
<evidence type="ECO:0000256" key="3">
    <source>
        <dbReference type="ARBA" id="ARBA00022840"/>
    </source>
</evidence>
<protein>
    <submittedName>
        <fullName evidence="5">ABC transporter ATP-binding protein</fullName>
    </submittedName>
</protein>
<dbReference type="SMART" id="SM00382">
    <property type="entry name" value="AAA"/>
    <property type="match status" value="1"/>
</dbReference>
<dbReference type="RefSeq" id="WP_166007890.1">
    <property type="nucleotide sequence ID" value="NZ_CP049886.1"/>
</dbReference>
<proteinExistence type="predicted"/>
<keyword evidence="6" id="KW-1185">Reference proteome</keyword>
<keyword evidence="1" id="KW-0813">Transport</keyword>
<dbReference type="EMBL" id="CP049886">
    <property type="protein sequence ID" value="QIL46501.1"/>
    <property type="molecule type" value="Genomic_DNA"/>
</dbReference>
<dbReference type="GO" id="GO:0005524">
    <property type="term" value="F:ATP binding"/>
    <property type="evidence" value="ECO:0007669"/>
    <property type="project" value="UniProtKB-KW"/>
</dbReference>
<organism evidence="5 6">
    <name type="scientific">Vagococcus coleopterorum</name>
    <dbReference type="NCBI Taxonomy" id="2714946"/>
    <lineage>
        <taxon>Bacteria</taxon>
        <taxon>Bacillati</taxon>
        <taxon>Bacillota</taxon>
        <taxon>Bacilli</taxon>
        <taxon>Lactobacillales</taxon>
        <taxon>Enterococcaceae</taxon>
        <taxon>Vagococcus</taxon>
    </lineage>
</organism>
<dbReference type="FunFam" id="3.40.50.300:FF:000134">
    <property type="entry name" value="Iron-enterobactin ABC transporter ATP-binding protein"/>
    <property type="match status" value="1"/>
</dbReference>
<dbReference type="InterPro" id="IPR027417">
    <property type="entry name" value="P-loop_NTPase"/>
</dbReference>
<dbReference type="PANTHER" id="PTHR42794:SF2">
    <property type="entry name" value="ABC TRANSPORTER ATP-BINDING PROTEIN"/>
    <property type="match status" value="1"/>
</dbReference>
<sequence>MGLYVDNLSVQIKQTKLVKEASLKVSDQQCVGIIGPNGCGKSTLVKGITGVLAIASGQIELDGLDTRTADAKEVARNMSVVGQFNEVNFDLTVEEMVLLGRTPYKKLLEGDKASDYQLVTKALEKMELLAYRHRNFLSLSGGEKQRVIVARALCQETPYMVLDEPTNHLDIKHQLRLMKELKSLNIGILTVLHDLETAARYCDYIYAMKEGVIIAEGRPEEVMTSELLTRLYDVKCEVYRNPFDQGLNFYFKEEEN</sequence>
<dbReference type="KEGG" id="vah:G7081_05155"/>
<dbReference type="PANTHER" id="PTHR42794">
    <property type="entry name" value="HEMIN IMPORT ATP-BINDING PROTEIN HMUV"/>
    <property type="match status" value="1"/>
</dbReference>
<evidence type="ECO:0000256" key="2">
    <source>
        <dbReference type="ARBA" id="ARBA00022741"/>
    </source>
</evidence>
<dbReference type="Pfam" id="PF00005">
    <property type="entry name" value="ABC_tran"/>
    <property type="match status" value="1"/>
</dbReference>
<name>A0A6G8AN46_9ENTE</name>
<dbReference type="Gene3D" id="3.40.50.300">
    <property type="entry name" value="P-loop containing nucleotide triphosphate hydrolases"/>
    <property type="match status" value="1"/>
</dbReference>
<dbReference type="GO" id="GO:0016887">
    <property type="term" value="F:ATP hydrolysis activity"/>
    <property type="evidence" value="ECO:0007669"/>
    <property type="project" value="InterPro"/>
</dbReference>
<dbReference type="CDD" id="cd03214">
    <property type="entry name" value="ABC_Iron-Siderophores_B12_Hemin"/>
    <property type="match status" value="1"/>
</dbReference>
<dbReference type="InterPro" id="IPR003593">
    <property type="entry name" value="AAA+_ATPase"/>
</dbReference>
<dbReference type="Proteomes" id="UP000500890">
    <property type="component" value="Chromosome"/>
</dbReference>
<evidence type="ECO:0000259" key="4">
    <source>
        <dbReference type="PROSITE" id="PS50893"/>
    </source>
</evidence>
<keyword evidence="2" id="KW-0547">Nucleotide-binding</keyword>
<evidence type="ECO:0000256" key="1">
    <source>
        <dbReference type="ARBA" id="ARBA00022448"/>
    </source>
</evidence>
<dbReference type="PROSITE" id="PS00211">
    <property type="entry name" value="ABC_TRANSPORTER_1"/>
    <property type="match status" value="1"/>
</dbReference>
<accession>A0A6G8AN46</accession>
<evidence type="ECO:0000313" key="6">
    <source>
        <dbReference type="Proteomes" id="UP000500890"/>
    </source>
</evidence>
<gene>
    <name evidence="5" type="ORF">G7081_05155</name>
</gene>
<dbReference type="InterPro" id="IPR003439">
    <property type="entry name" value="ABC_transporter-like_ATP-bd"/>
</dbReference>
<dbReference type="AlphaFoldDB" id="A0A6G8AN46"/>
<feature type="domain" description="ABC transporter" evidence="4">
    <location>
        <begin position="3"/>
        <end position="235"/>
    </location>
</feature>
<dbReference type="InterPro" id="IPR017871">
    <property type="entry name" value="ABC_transporter-like_CS"/>
</dbReference>
<reference evidence="5 6" key="1">
    <citation type="submission" date="2020-03" db="EMBL/GenBank/DDBJ databases">
        <title>Vagococcus sp. nov., isolated from beetles.</title>
        <authorList>
            <person name="Hyun D.-W."/>
            <person name="Bae J.-W."/>
        </authorList>
    </citation>
    <scope>NUCLEOTIDE SEQUENCE [LARGE SCALE GENOMIC DNA]</scope>
    <source>
        <strain evidence="5 6">HDW17A</strain>
    </source>
</reference>
<dbReference type="SUPFAM" id="SSF52540">
    <property type="entry name" value="P-loop containing nucleoside triphosphate hydrolases"/>
    <property type="match status" value="1"/>
</dbReference>